<evidence type="ECO:0000313" key="1">
    <source>
        <dbReference type="EMBL" id="MDY7226887.1"/>
    </source>
</evidence>
<dbReference type="Gene3D" id="1.10.3450.10">
    <property type="entry name" value="TTHA0068-like"/>
    <property type="match status" value="1"/>
</dbReference>
<reference evidence="1 2" key="1">
    <citation type="submission" date="2023-12" db="EMBL/GenBank/DDBJ databases">
        <title>the genome sequence of Hyalangium sp. s54d21.</title>
        <authorList>
            <person name="Zhang X."/>
        </authorList>
    </citation>
    <scope>NUCLEOTIDE SEQUENCE [LARGE SCALE GENOMIC DNA]</scope>
    <source>
        <strain evidence="2">s54d21</strain>
    </source>
</reference>
<comment type="caution">
    <text evidence="1">The sequence shown here is derived from an EMBL/GenBank/DDBJ whole genome shotgun (WGS) entry which is preliminary data.</text>
</comment>
<dbReference type="Pfam" id="PF03745">
    <property type="entry name" value="DUF309"/>
    <property type="match status" value="1"/>
</dbReference>
<name>A0ABU5H272_9BACT</name>
<dbReference type="PANTHER" id="PTHR34796:SF1">
    <property type="entry name" value="EXPRESSED PROTEIN"/>
    <property type="match status" value="1"/>
</dbReference>
<dbReference type="EMBL" id="JAXIVS010000003">
    <property type="protein sequence ID" value="MDY7226887.1"/>
    <property type="molecule type" value="Genomic_DNA"/>
</dbReference>
<dbReference type="InterPro" id="IPR023203">
    <property type="entry name" value="TTHA0068_sf"/>
</dbReference>
<accession>A0ABU5H272</accession>
<dbReference type="PANTHER" id="PTHR34796">
    <property type="entry name" value="EXPRESSED PROTEIN"/>
    <property type="match status" value="1"/>
</dbReference>
<dbReference type="InterPro" id="IPR005500">
    <property type="entry name" value="DUF309"/>
</dbReference>
<sequence length="113" mass="12914">MNSHFHECLAEGMARFNAGHWYEAHEVWEDAWREESGERRQLLQGLIQVAAGRLQREAGRDAGARTLFTRALERLERLPAYHEGVDVGALVHNVRQWREGDTRAPLVVAWSPG</sequence>
<proteinExistence type="predicted"/>
<dbReference type="Proteomes" id="UP001291309">
    <property type="component" value="Unassembled WGS sequence"/>
</dbReference>
<evidence type="ECO:0000313" key="2">
    <source>
        <dbReference type="Proteomes" id="UP001291309"/>
    </source>
</evidence>
<gene>
    <name evidence="1" type="ORF">SYV04_10825</name>
</gene>
<keyword evidence="2" id="KW-1185">Reference proteome</keyword>
<dbReference type="SUPFAM" id="SSF140663">
    <property type="entry name" value="TTHA0068-like"/>
    <property type="match status" value="1"/>
</dbReference>
<protein>
    <submittedName>
        <fullName evidence="1">DUF309 domain-containing protein</fullName>
    </submittedName>
</protein>
<dbReference type="RefSeq" id="WP_321545609.1">
    <property type="nucleotide sequence ID" value="NZ_JAXIVS010000003.1"/>
</dbReference>
<organism evidence="1 2">
    <name type="scientific">Hyalangium rubrum</name>
    <dbReference type="NCBI Taxonomy" id="3103134"/>
    <lineage>
        <taxon>Bacteria</taxon>
        <taxon>Pseudomonadati</taxon>
        <taxon>Myxococcota</taxon>
        <taxon>Myxococcia</taxon>
        <taxon>Myxococcales</taxon>
        <taxon>Cystobacterineae</taxon>
        <taxon>Archangiaceae</taxon>
        <taxon>Hyalangium</taxon>
    </lineage>
</organism>